<comment type="similarity">
    <text evidence="1">Belongs to the protein kinase superfamily. ADCK protein kinase family.</text>
</comment>
<dbReference type="InterPro" id="IPR004147">
    <property type="entry name" value="ABC1_dom"/>
</dbReference>
<comment type="caution">
    <text evidence="3">The sequence shown here is derived from an EMBL/GenBank/DDBJ whole genome shotgun (WGS) entry which is preliminary data.</text>
</comment>
<evidence type="ECO:0000256" key="1">
    <source>
        <dbReference type="ARBA" id="ARBA00009670"/>
    </source>
</evidence>
<organism evidence="3 4">
    <name type="scientific">Glomus cerebriforme</name>
    <dbReference type="NCBI Taxonomy" id="658196"/>
    <lineage>
        <taxon>Eukaryota</taxon>
        <taxon>Fungi</taxon>
        <taxon>Fungi incertae sedis</taxon>
        <taxon>Mucoromycota</taxon>
        <taxon>Glomeromycotina</taxon>
        <taxon>Glomeromycetes</taxon>
        <taxon>Glomerales</taxon>
        <taxon>Glomeraceae</taxon>
        <taxon>Glomus</taxon>
    </lineage>
</organism>
<dbReference type="InterPro" id="IPR011009">
    <property type="entry name" value="Kinase-like_dom_sf"/>
</dbReference>
<dbReference type="PANTHER" id="PTHR43173:SF37">
    <property type="entry name" value="ABC1 FAMILY PROTEIN C10F6.14C"/>
    <property type="match status" value="1"/>
</dbReference>
<name>A0A397RXT0_9GLOM</name>
<dbReference type="PANTHER" id="PTHR43173">
    <property type="entry name" value="ABC1 FAMILY PROTEIN"/>
    <property type="match status" value="1"/>
</dbReference>
<evidence type="ECO:0000313" key="4">
    <source>
        <dbReference type="Proteomes" id="UP000265703"/>
    </source>
</evidence>
<sequence>MYDEAPAVDYDQVVKIFKEDFKCHPNDMFDDFEHTAVASASIAQVHRAKLKDGTLVAVKVQKPNIRKQMNWDLMAYKCLMHMYEYFFDLPLTWTAETQDKHLRAEADFISEGKNSERTKKDFEQITSLRDKVYIPKVFWDYTSKRVLTCEWIDGVKVTDKEGLAKQDVMKTTIDIFASQIFVTGFVHADPHPGNVFVRPHPNKSKKHYQIVLIDHGLYVEESVVFRHQYSLFWKSLFMMDNDMIHQICHEWGINDPEMFASATLMKPYRPKTALHIASNHKSIKWRWWSRYHWMLQTSYAFSPISRIMSFMRKIPIRSLSLLTGTFGGIYLIDDRYNARTLQRNSLTIWNGICIGLDYKINFRPDKGDKIDDLHERVAQRILRVCKSNGGLYIKLGQAIQVQSAILPPAYQKTFKTMYDEA</sequence>
<protein>
    <submittedName>
        <fullName evidence="3">ABC1 family-domain-containing protein</fullName>
    </submittedName>
</protein>
<dbReference type="InterPro" id="IPR045307">
    <property type="entry name" value="ADCK1_dom"/>
</dbReference>
<dbReference type="AlphaFoldDB" id="A0A397RXT0"/>
<dbReference type="Proteomes" id="UP000265703">
    <property type="component" value="Unassembled WGS sequence"/>
</dbReference>
<dbReference type="InterPro" id="IPR051130">
    <property type="entry name" value="Mito_struct-func_regulator"/>
</dbReference>
<accession>A0A397RXT0</accession>
<evidence type="ECO:0000313" key="3">
    <source>
        <dbReference type="EMBL" id="RIA79080.1"/>
    </source>
</evidence>
<keyword evidence="4" id="KW-1185">Reference proteome</keyword>
<reference evidence="3 4" key="1">
    <citation type="submission" date="2018-06" db="EMBL/GenBank/DDBJ databases">
        <title>Comparative genomics reveals the genomic features of Rhizophagus irregularis, R. cerebriforme, R. diaphanum and Gigaspora rosea, and their symbiotic lifestyle signature.</title>
        <authorList>
            <person name="Morin E."/>
            <person name="San Clemente H."/>
            <person name="Chen E.C.H."/>
            <person name="De La Providencia I."/>
            <person name="Hainaut M."/>
            <person name="Kuo A."/>
            <person name="Kohler A."/>
            <person name="Murat C."/>
            <person name="Tang N."/>
            <person name="Roy S."/>
            <person name="Loubradou J."/>
            <person name="Henrissat B."/>
            <person name="Grigoriev I.V."/>
            <person name="Corradi N."/>
            <person name="Roux C."/>
            <person name="Martin F.M."/>
        </authorList>
    </citation>
    <scope>NUCLEOTIDE SEQUENCE [LARGE SCALE GENOMIC DNA]</scope>
    <source>
        <strain evidence="3 4">DAOM 227022</strain>
    </source>
</reference>
<dbReference type="OrthoDB" id="2405493at2759"/>
<dbReference type="Pfam" id="PF03109">
    <property type="entry name" value="ABC1"/>
    <property type="match status" value="1"/>
</dbReference>
<feature type="domain" description="ABC1 atypical kinase-like" evidence="2">
    <location>
        <begin position="2"/>
        <end position="246"/>
    </location>
</feature>
<gene>
    <name evidence="3" type="ORF">C1645_841571</name>
</gene>
<dbReference type="EMBL" id="QKYT01001579">
    <property type="protein sequence ID" value="RIA79080.1"/>
    <property type="molecule type" value="Genomic_DNA"/>
</dbReference>
<proteinExistence type="inferred from homology"/>
<dbReference type="SUPFAM" id="SSF56112">
    <property type="entry name" value="Protein kinase-like (PK-like)"/>
    <property type="match status" value="1"/>
</dbReference>
<dbReference type="STRING" id="658196.A0A397RXT0"/>
<dbReference type="CDD" id="cd13969">
    <property type="entry name" value="ADCK1-like"/>
    <property type="match status" value="1"/>
</dbReference>
<evidence type="ECO:0000259" key="2">
    <source>
        <dbReference type="Pfam" id="PF03109"/>
    </source>
</evidence>